<reference evidence="5 6" key="1">
    <citation type="submission" date="2019-03" db="EMBL/GenBank/DDBJ databases">
        <authorList>
            <person name="Nijsse B."/>
        </authorList>
    </citation>
    <scope>NUCLEOTIDE SEQUENCE [LARGE SCALE GENOMIC DNA]</scope>
    <source>
        <strain evidence="5">Desulfoluna butyratoxydans MSL71</strain>
    </source>
</reference>
<dbReference type="AlphaFoldDB" id="A0A4U8YIY9"/>
<dbReference type="GO" id="GO:0046820">
    <property type="term" value="F:4-amino-4-deoxychorismate synthase activity"/>
    <property type="evidence" value="ECO:0007669"/>
    <property type="project" value="UniProtKB-EC"/>
</dbReference>
<dbReference type="Pfam" id="PF01063">
    <property type="entry name" value="Aminotran_4"/>
    <property type="match status" value="1"/>
</dbReference>
<feature type="domain" description="Chorismate-utilising enzyme C-terminal" evidence="3">
    <location>
        <begin position="205"/>
        <end position="456"/>
    </location>
</feature>
<feature type="domain" description="Anthranilate synthase component I N-terminal" evidence="4">
    <location>
        <begin position="29"/>
        <end position="158"/>
    </location>
</feature>
<accession>A0A4U8YIY9</accession>
<dbReference type="NCBIfam" id="TIGR00553">
    <property type="entry name" value="pabB"/>
    <property type="match status" value="1"/>
</dbReference>
<dbReference type="PANTHER" id="PTHR11236:SF9">
    <property type="entry name" value="ANTHRANILATE SYNTHASE COMPONENT 1"/>
    <property type="match status" value="1"/>
</dbReference>
<dbReference type="InterPro" id="IPR005802">
    <property type="entry name" value="ADC_synth_comp_1"/>
</dbReference>
<dbReference type="InterPro" id="IPR043131">
    <property type="entry name" value="BCAT-like_N"/>
</dbReference>
<dbReference type="Gene3D" id="3.30.470.10">
    <property type="match status" value="1"/>
</dbReference>
<dbReference type="PANTHER" id="PTHR11236">
    <property type="entry name" value="AMINOBENZOATE/ANTHRANILATE SYNTHASE"/>
    <property type="match status" value="1"/>
</dbReference>
<dbReference type="InterPro" id="IPR019999">
    <property type="entry name" value="Anth_synth_I-like"/>
</dbReference>
<dbReference type="Pfam" id="PF04715">
    <property type="entry name" value="Anth_synt_I_N"/>
    <property type="match status" value="1"/>
</dbReference>
<dbReference type="EMBL" id="CAADHO010000002">
    <property type="protein sequence ID" value="VFQ43656.1"/>
    <property type="molecule type" value="Genomic_DNA"/>
</dbReference>
<proteinExistence type="predicted"/>
<dbReference type="Gene3D" id="3.20.10.10">
    <property type="entry name" value="D-amino Acid Aminotransferase, subunit A, domain 2"/>
    <property type="match status" value="1"/>
</dbReference>
<dbReference type="GO" id="GO:0000162">
    <property type="term" value="P:L-tryptophan biosynthetic process"/>
    <property type="evidence" value="ECO:0007669"/>
    <property type="project" value="TreeGrafter"/>
</dbReference>
<evidence type="ECO:0000259" key="3">
    <source>
        <dbReference type="Pfam" id="PF00425"/>
    </source>
</evidence>
<evidence type="ECO:0000313" key="6">
    <source>
        <dbReference type="Proteomes" id="UP000507962"/>
    </source>
</evidence>
<dbReference type="InterPro" id="IPR036038">
    <property type="entry name" value="Aminotransferase-like"/>
</dbReference>
<evidence type="ECO:0000256" key="1">
    <source>
        <dbReference type="ARBA" id="ARBA00013139"/>
    </source>
</evidence>
<dbReference type="SUPFAM" id="SSF56322">
    <property type="entry name" value="ADC synthase"/>
    <property type="match status" value="1"/>
</dbReference>
<dbReference type="SUPFAM" id="SSF56752">
    <property type="entry name" value="D-aminoacid aminotransferase-like PLP-dependent enzymes"/>
    <property type="match status" value="1"/>
</dbReference>
<dbReference type="PRINTS" id="PR00095">
    <property type="entry name" value="ANTSNTHASEI"/>
</dbReference>
<evidence type="ECO:0000259" key="4">
    <source>
        <dbReference type="Pfam" id="PF04715"/>
    </source>
</evidence>
<dbReference type="InterPro" id="IPR005801">
    <property type="entry name" value="ADC_synthase"/>
</dbReference>
<dbReference type="InterPro" id="IPR001544">
    <property type="entry name" value="Aminotrans_IV"/>
</dbReference>
<evidence type="ECO:0000256" key="2">
    <source>
        <dbReference type="ARBA" id="ARBA00022679"/>
    </source>
</evidence>
<dbReference type="Gene3D" id="3.60.120.10">
    <property type="entry name" value="Anthranilate synthase"/>
    <property type="match status" value="1"/>
</dbReference>
<dbReference type="Pfam" id="PF00425">
    <property type="entry name" value="Chorismate_bind"/>
    <property type="match status" value="1"/>
</dbReference>
<dbReference type="Proteomes" id="UP000507962">
    <property type="component" value="Unassembled WGS sequence"/>
</dbReference>
<protein>
    <recommendedName>
        <fullName evidence="1">aminodeoxychorismate synthase</fullName>
        <ecNumber evidence="1">2.6.1.85</ecNumber>
    </recommendedName>
</protein>
<dbReference type="InterPro" id="IPR006805">
    <property type="entry name" value="Anth_synth_I_N"/>
</dbReference>
<dbReference type="GO" id="GO:0009396">
    <property type="term" value="P:folic acid-containing compound biosynthetic process"/>
    <property type="evidence" value="ECO:0007669"/>
    <property type="project" value="InterPro"/>
</dbReference>
<sequence length="745" mass="80813">MLDRLFNSWPHGLVITRRALTLTESFEVLASRFARDEGTVVLLSGGELDSARYHMLATMPFLTLSGYGEEMTLAVKGRTERFTADPFDAVRALSRRFALDGESDWGPVASGLFGYLAYDLKDAVEKLPRTTLDRRRLPQLWFAAPKALVVEDRRTGEVSLWVTAASREEAAHTEEAFLDRLKGPAPAPGRFGGVGGFTSNFDMPGYMAAIERIKEYIRAGDIYQVNMSQRFEGGFTGDPYALFTELFAANPAPFFAYVQAGSHQIVSTSPERFLKLEGRAVESRPIKGTRPRGKTPEEDAALQRELEASPKDDAELSMIVDLMRNDIGKVCRAGSVSVVRHKKVEAYKNVFHLVSTVEGELDRGADAVDLLRATFPGGSITGCPKIRSMEIIDELESDCRHVYTGSMGYVSFHGTMDLSIAIRTATLCEGRVNFSVGGGVVYDSDPEAEFHETLHKGETLMNAFTGHRKGKARETMVWLDGRLTAATGAGFPVMSRAVQYGAGVFETLRVEKGRVPFLGHHLSRLQKSWFGLFGGDLPELTWEAIILEVVEANGLDGKSAAVKIMLGQGEDQSLPFGGHVAVTARPYTHRLEVVQKPGLSVVSFPSPRMTSLADHKSLNYLLSLKALAYAEGMGADEALLMNGDNSVSELATANLLALSGGRVILPASPHVLPGVMQSLVLPILEAWGYTAVREPLLAADLIAMDGVVATNALMGAVPVLEVDGQAVKGAVTGLCKDLNAELGIR</sequence>
<dbReference type="InterPro" id="IPR043132">
    <property type="entry name" value="BCAT-like_C"/>
</dbReference>
<dbReference type="InterPro" id="IPR015890">
    <property type="entry name" value="Chorismate_C"/>
</dbReference>
<evidence type="ECO:0000313" key="5">
    <source>
        <dbReference type="EMBL" id="VFQ43656.1"/>
    </source>
</evidence>
<organism evidence="5 6">
    <name type="scientific">Desulfoluna butyratoxydans</name>
    <dbReference type="NCBI Taxonomy" id="231438"/>
    <lineage>
        <taxon>Bacteria</taxon>
        <taxon>Pseudomonadati</taxon>
        <taxon>Thermodesulfobacteriota</taxon>
        <taxon>Desulfobacteria</taxon>
        <taxon>Desulfobacterales</taxon>
        <taxon>Desulfolunaceae</taxon>
        <taxon>Desulfoluna</taxon>
    </lineage>
</organism>
<keyword evidence="2" id="KW-0808">Transferase</keyword>
<dbReference type="EC" id="2.6.1.85" evidence="1"/>
<dbReference type="RefSeq" id="WP_246317728.1">
    <property type="nucleotide sequence ID" value="NZ_CAADHO010000002.1"/>
</dbReference>
<keyword evidence="6" id="KW-1185">Reference proteome</keyword>
<name>A0A4U8YIY9_9BACT</name>
<gene>
    <name evidence="5" type="ORF">MSL71_12950</name>
</gene>